<dbReference type="InterPro" id="IPR011118">
    <property type="entry name" value="Tannase/feruloyl_esterase"/>
</dbReference>
<name>A0ABP6Y5L9_9ACTN</name>
<keyword evidence="7" id="KW-1015">Disulfide bond</keyword>
<sequence>MIVALTLVASLLSPVPGQLTVPGAEKTVVAELGDLTTAGTVASGHTDPADWAGLHSAATVNPAGVPGIQIDGYFPDTSATNATHGWNHDSQFVIRLPEHWNGGLVVTGTPGNREQYANDYTISDWVLSKGYAFAATDKGNVGVNFHEDGRRPGDAIAEWNHRVTQLTVAAKAVVRERYGRQPARTIAAGISNGGYLVRWQLENRGWLYDGGVDWEGTLWRLKGDNLLTFLPPALKAYPDETGVRAAGFAAGSEFLWPFHRQYYWELTQQLYQKELDPSYQGAAADYDYDERSRPAGCVQQPAAHDRDCLYAAVAKIALTGRITKPLITIHGTLDTLLPISRSSDVYAEMVGPHRPFRYHRVEGGNHLDSLVDAYPDRLKPLLPVFRGAFTELEDWISP</sequence>
<gene>
    <name evidence="8" type="ORF">GCM10022419_068920</name>
</gene>
<dbReference type="InterPro" id="IPR029058">
    <property type="entry name" value="AB_hydrolase_fold"/>
</dbReference>
<comment type="similarity">
    <text evidence="1">Belongs to the tannase family.</text>
</comment>
<evidence type="ECO:0000256" key="2">
    <source>
        <dbReference type="ARBA" id="ARBA00022487"/>
    </source>
</evidence>
<evidence type="ECO:0000256" key="3">
    <source>
        <dbReference type="ARBA" id="ARBA00022723"/>
    </source>
</evidence>
<dbReference type="RefSeq" id="WP_345568384.1">
    <property type="nucleotide sequence ID" value="NZ_BAABDQ010000017.1"/>
</dbReference>
<keyword evidence="4" id="KW-0732">Signal</keyword>
<comment type="caution">
    <text evidence="8">The sequence shown here is derived from an EMBL/GenBank/DDBJ whole genome shotgun (WGS) entry which is preliminary data.</text>
</comment>
<proteinExistence type="inferred from homology"/>
<keyword evidence="3" id="KW-0479">Metal-binding</keyword>
<reference evidence="9" key="1">
    <citation type="journal article" date="2019" name="Int. J. Syst. Evol. Microbiol.">
        <title>The Global Catalogue of Microorganisms (GCM) 10K type strain sequencing project: providing services to taxonomists for standard genome sequencing and annotation.</title>
        <authorList>
            <consortium name="The Broad Institute Genomics Platform"/>
            <consortium name="The Broad Institute Genome Sequencing Center for Infectious Disease"/>
            <person name="Wu L."/>
            <person name="Ma J."/>
        </authorList>
    </citation>
    <scope>NUCLEOTIDE SEQUENCE [LARGE SCALE GENOMIC DNA]</scope>
    <source>
        <strain evidence="9">JCM 17326</strain>
    </source>
</reference>
<evidence type="ECO:0000256" key="6">
    <source>
        <dbReference type="ARBA" id="ARBA00022837"/>
    </source>
</evidence>
<dbReference type="GO" id="GO:0016787">
    <property type="term" value="F:hydrolase activity"/>
    <property type="evidence" value="ECO:0007669"/>
    <property type="project" value="UniProtKB-KW"/>
</dbReference>
<keyword evidence="5 8" id="KW-0378">Hydrolase</keyword>
<evidence type="ECO:0000256" key="1">
    <source>
        <dbReference type="ARBA" id="ARBA00006249"/>
    </source>
</evidence>
<evidence type="ECO:0000256" key="5">
    <source>
        <dbReference type="ARBA" id="ARBA00022801"/>
    </source>
</evidence>
<evidence type="ECO:0000313" key="8">
    <source>
        <dbReference type="EMBL" id="GAA3577846.1"/>
    </source>
</evidence>
<evidence type="ECO:0000256" key="4">
    <source>
        <dbReference type="ARBA" id="ARBA00022729"/>
    </source>
</evidence>
<accession>A0ABP6Y5L9</accession>
<keyword evidence="6" id="KW-0106">Calcium</keyword>
<dbReference type="Pfam" id="PF07519">
    <property type="entry name" value="Tannase"/>
    <property type="match status" value="1"/>
</dbReference>
<protein>
    <submittedName>
        <fullName evidence="8">Tannase/feruloyl esterase family alpha/beta hydrolase</fullName>
    </submittedName>
</protein>
<organism evidence="8 9">
    <name type="scientific">Nonomuraea rosea</name>
    <dbReference type="NCBI Taxonomy" id="638574"/>
    <lineage>
        <taxon>Bacteria</taxon>
        <taxon>Bacillati</taxon>
        <taxon>Actinomycetota</taxon>
        <taxon>Actinomycetes</taxon>
        <taxon>Streptosporangiales</taxon>
        <taxon>Streptosporangiaceae</taxon>
        <taxon>Nonomuraea</taxon>
    </lineage>
</organism>
<keyword evidence="2" id="KW-0719">Serine esterase</keyword>
<evidence type="ECO:0000256" key="7">
    <source>
        <dbReference type="ARBA" id="ARBA00023157"/>
    </source>
</evidence>
<dbReference type="Gene3D" id="3.40.50.1820">
    <property type="entry name" value="alpha/beta hydrolase"/>
    <property type="match status" value="1"/>
</dbReference>
<dbReference type="SUPFAM" id="SSF53474">
    <property type="entry name" value="alpha/beta-Hydrolases"/>
    <property type="match status" value="1"/>
</dbReference>
<evidence type="ECO:0000313" key="9">
    <source>
        <dbReference type="Proteomes" id="UP001500630"/>
    </source>
</evidence>
<dbReference type="EMBL" id="BAABDQ010000017">
    <property type="protein sequence ID" value="GAA3577846.1"/>
    <property type="molecule type" value="Genomic_DNA"/>
</dbReference>
<keyword evidence="9" id="KW-1185">Reference proteome</keyword>
<dbReference type="Proteomes" id="UP001500630">
    <property type="component" value="Unassembled WGS sequence"/>
</dbReference>